<name>A0A1G4JJR3_9SACH</name>
<feature type="region of interest" description="Disordered" evidence="1">
    <location>
        <begin position="62"/>
        <end position="83"/>
    </location>
</feature>
<accession>A0A1G4JJR3</accession>
<feature type="region of interest" description="Disordered" evidence="1">
    <location>
        <begin position="225"/>
        <end position="267"/>
    </location>
</feature>
<reference evidence="2 3" key="1">
    <citation type="submission" date="2016-03" db="EMBL/GenBank/DDBJ databases">
        <authorList>
            <person name="Devillers H."/>
        </authorList>
    </citation>
    <scope>NUCLEOTIDE SEQUENCE [LARGE SCALE GENOMIC DNA]</scope>
    <source>
        <strain evidence="2">CBS 10888</strain>
    </source>
</reference>
<protein>
    <submittedName>
        <fullName evidence="2">LADA_0F05006g1_1</fullName>
    </submittedName>
</protein>
<evidence type="ECO:0000313" key="2">
    <source>
        <dbReference type="EMBL" id="SCU90568.1"/>
    </source>
</evidence>
<gene>
    <name evidence="2" type="ORF">LADA_0F05006G</name>
</gene>
<dbReference type="EMBL" id="LT598458">
    <property type="protein sequence ID" value="SCU90568.1"/>
    <property type="molecule type" value="Genomic_DNA"/>
</dbReference>
<sequence>MNLTSSHGAVGIFHTPNKSGPLVCATRMHDKPRYPTRKLGRLLRYLDLQRLLLYRRPRPRDASNVRRAHSHVEGPEPPKPGHVMSALGSSSSAYLLATHPPSLRSIPTLWRRLVVLPVSLCAKTRSFLTQLATAWWFYSVYTRLSFLPLCVIVTPCSRPRLPKPLTITMRGIRAPVSSEYPPHISQPRPTRLSGHPTIHAFGKSRQVDPTPHKLQGKQGTCIPHLTQHKAPGTRNKAQGTACGEVSRKHKNTVGQRGPRNAVPANSLGAPVTKWPRVLVECACTLRANLARATTSTSTSGSY</sequence>
<evidence type="ECO:0000313" key="3">
    <source>
        <dbReference type="Proteomes" id="UP000190274"/>
    </source>
</evidence>
<evidence type="ECO:0000256" key="1">
    <source>
        <dbReference type="SAM" id="MobiDB-lite"/>
    </source>
</evidence>
<keyword evidence="3" id="KW-1185">Reference proteome</keyword>
<proteinExistence type="predicted"/>
<dbReference type="AlphaFoldDB" id="A0A1G4JJR3"/>
<organism evidence="2 3">
    <name type="scientific">Lachancea dasiensis</name>
    <dbReference type="NCBI Taxonomy" id="1072105"/>
    <lineage>
        <taxon>Eukaryota</taxon>
        <taxon>Fungi</taxon>
        <taxon>Dikarya</taxon>
        <taxon>Ascomycota</taxon>
        <taxon>Saccharomycotina</taxon>
        <taxon>Saccharomycetes</taxon>
        <taxon>Saccharomycetales</taxon>
        <taxon>Saccharomycetaceae</taxon>
        <taxon>Lachancea</taxon>
    </lineage>
</organism>
<dbReference type="Proteomes" id="UP000190274">
    <property type="component" value="Chromosome F"/>
</dbReference>
<feature type="compositionally biased region" description="Basic and acidic residues" evidence="1">
    <location>
        <begin position="62"/>
        <end position="76"/>
    </location>
</feature>